<sequence length="124" mass="13642">MIPNVPGPVPLHCTALRPSILKPSCARRPRLVLPQHNLSSSFARCLFVLLSGLSGRNNWPRCTPAASRRSARPARAAPGYQDEITGRAARRPPREEALAPRALPLVRPCHPDEVPPGCAWCRWT</sequence>
<feature type="compositionally biased region" description="Low complexity" evidence="1">
    <location>
        <begin position="64"/>
        <end position="78"/>
    </location>
</feature>
<name>A0A1Q0XX75_MAIZE</name>
<evidence type="ECO:0000256" key="1">
    <source>
        <dbReference type="SAM" id="MobiDB-lite"/>
    </source>
</evidence>
<dbReference type="EMBL" id="CM000786">
    <property type="protein sequence ID" value="AQK44493.1"/>
    <property type="molecule type" value="Genomic_DNA"/>
</dbReference>
<proteinExistence type="predicted"/>
<dbReference type="AlphaFoldDB" id="A0A1Q0XX75"/>
<evidence type="ECO:0000313" key="2">
    <source>
        <dbReference type="EMBL" id="AQK44493.1"/>
    </source>
</evidence>
<reference evidence="2" key="1">
    <citation type="submission" date="2015-12" db="EMBL/GenBank/DDBJ databases">
        <title>Update maize B73 reference genome by single molecule sequencing technologies.</title>
        <authorList>
            <consortium name="Maize Genome Sequencing Project"/>
            <person name="Ware D."/>
        </authorList>
    </citation>
    <scope>NUCLEOTIDE SEQUENCE</scope>
    <source>
        <tissue evidence="2">Seedling</tissue>
    </source>
</reference>
<feature type="region of interest" description="Disordered" evidence="1">
    <location>
        <begin position="64"/>
        <end position="96"/>
    </location>
</feature>
<organism evidence="2">
    <name type="scientific">Zea mays</name>
    <name type="common">Maize</name>
    <dbReference type="NCBI Taxonomy" id="4577"/>
    <lineage>
        <taxon>Eukaryota</taxon>
        <taxon>Viridiplantae</taxon>
        <taxon>Streptophyta</taxon>
        <taxon>Embryophyta</taxon>
        <taxon>Tracheophyta</taxon>
        <taxon>Spermatophyta</taxon>
        <taxon>Magnoliopsida</taxon>
        <taxon>Liliopsida</taxon>
        <taxon>Poales</taxon>
        <taxon>Poaceae</taxon>
        <taxon>PACMAD clade</taxon>
        <taxon>Panicoideae</taxon>
        <taxon>Andropogonodae</taxon>
        <taxon>Andropogoneae</taxon>
        <taxon>Tripsacinae</taxon>
        <taxon>Zea</taxon>
    </lineage>
</organism>
<accession>A0A1Q0XX75</accession>
<protein>
    <submittedName>
        <fullName evidence="2">Transcription factor bHLH68</fullName>
    </submittedName>
</protein>
<gene>
    <name evidence="2" type="ORF">ZEAMMB73_Zm00001d025752</name>
</gene>